<feature type="compositionally biased region" description="Low complexity" evidence="1">
    <location>
        <begin position="174"/>
        <end position="205"/>
    </location>
</feature>
<feature type="compositionally biased region" description="Low complexity" evidence="1">
    <location>
        <begin position="225"/>
        <end position="265"/>
    </location>
</feature>
<protein>
    <recommendedName>
        <fullName evidence="2">LTD domain-containing protein</fullName>
    </recommendedName>
</protein>
<feature type="compositionally biased region" description="Pro residues" evidence="1">
    <location>
        <begin position="266"/>
        <end position="277"/>
    </location>
</feature>
<accession>A0A2H3KN71</accession>
<feature type="compositionally biased region" description="Low complexity" evidence="1">
    <location>
        <begin position="278"/>
        <end position="291"/>
    </location>
</feature>
<evidence type="ECO:0000313" key="3">
    <source>
        <dbReference type="EMBL" id="PDV99582.1"/>
    </source>
</evidence>
<dbReference type="Proteomes" id="UP000220922">
    <property type="component" value="Unassembled WGS sequence"/>
</dbReference>
<dbReference type="InterPro" id="IPR001322">
    <property type="entry name" value="Lamin_tail_dom"/>
</dbReference>
<dbReference type="PROSITE" id="PS51841">
    <property type="entry name" value="LTD"/>
    <property type="match status" value="1"/>
</dbReference>
<gene>
    <name evidence="3" type="ORF">A9Q02_11580</name>
</gene>
<dbReference type="EMBL" id="LYXE01000066">
    <property type="protein sequence ID" value="PDV99582.1"/>
    <property type="molecule type" value="Genomic_DNA"/>
</dbReference>
<proteinExistence type="predicted"/>
<comment type="caution">
    <text evidence="3">The sequence shown here is derived from an EMBL/GenBank/DDBJ whole genome shotgun (WGS) entry which is preliminary data.</text>
</comment>
<keyword evidence="4" id="KW-1185">Reference proteome</keyword>
<feature type="compositionally biased region" description="Low complexity" evidence="1">
    <location>
        <begin position="137"/>
        <end position="166"/>
    </location>
</feature>
<dbReference type="InterPro" id="IPR036415">
    <property type="entry name" value="Lamin_tail_dom_sf"/>
</dbReference>
<feature type="domain" description="LTD" evidence="2">
    <location>
        <begin position="287"/>
        <end position="403"/>
    </location>
</feature>
<dbReference type="AlphaFoldDB" id="A0A2H3KN71"/>
<dbReference type="Gene3D" id="2.60.40.1260">
    <property type="entry name" value="Lamin Tail domain"/>
    <property type="match status" value="1"/>
</dbReference>
<dbReference type="SUPFAM" id="SSF74853">
    <property type="entry name" value="Lamin A/C globular tail domain"/>
    <property type="match status" value="1"/>
</dbReference>
<reference evidence="3 4" key="1">
    <citation type="submission" date="2016-05" db="EMBL/GenBank/DDBJ databases">
        <authorList>
            <person name="Lavstsen T."/>
            <person name="Jespersen J.S."/>
        </authorList>
    </citation>
    <scope>NUCLEOTIDE SEQUENCE [LARGE SCALE GENOMIC DNA]</scope>
    <source>
        <strain evidence="3 4">B7-9</strain>
    </source>
</reference>
<dbReference type="Pfam" id="PF00932">
    <property type="entry name" value="LTD"/>
    <property type="match status" value="1"/>
</dbReference>
<evidence type="ECO:0000259" key="2">
    <source>
        <dbReference type="PROSITE" id="PS51841"/>
    </source>
</evidence>
<feature type="compositionally biased region" description="Pro residues" evidence="1">
    <location>
        <begin position="206"/>
        <end position="224"/>
    </location>
</feature>
<dbReference type="RefSeq" id="WP_097651745.1">
    <property type="nucleotide sequence ID" value="NZ_LYXE01000066.1"/>
</dbReference>
<name>A0A2H3KN71_9CHLR</name>
<evidence type="ECO:0000313" key="4">
    <source>
        <dbReference type="Proteomes" id="UP000220922"/>
    </source>
</evidence>
<feature type="region of interest" description="Disordered" evidence="1">
    <location>
        <begin position="105"/>
        <end position="292"/>
    </location>
</feature>
<organism evidence="3 4">
    <name type="scientific">Candidatus Chloroploca asiatica</name>
    <dbReference type="NCBI Taxonomy" id="1506545"/>
    <lineage>
        <taxon>Bacteria</taxon>
        <taxon>Bacillati</taxon>
        <taxon>Chloroflexota</taxon>
        <taxon>Chloroflexia</taxon>
        <taxon>Chloroflexales</taxon>
        <taxon>Chloroflexineae</taxon>
        <taxon>Oscillochloridaceae</taxon>
        <taxon>Candidatus Chloroploca</taxon>
    </lineage>
</organism>
<evidence type="ECO:0000256" key="1">
    <source>
        <dbReference type="SAM" id="MobiDB-lite"/>
    </source>
</evidence>
<sequence length="405" mass="41078">MSSEPTKNRPQRTGDLLDTVSEVAVGVGRFGYSLLSLGLSILPKQSRESMHTAVRELSYGFARLPRDFADIAGEEIEHWANTDEEPPARVQKVTIDLFDDEPVAPASAAAPAPKPAPEAPKPVAVAPAPKPAPEAPKPAVAAPEAPKPAAVAPAPAAPKPVAAAPAPAAPEAPKPAAVAPAPAAPKPVAAAPAPEAPKPAAVAPAPEAPKPAAAPAPKPAPEAPKPAVAAPEAPKPAAVAPAPAAPKPVAAAPAPEAPKPVAATPAPKPPAPKPAPATPATGGAKPAAGPELEAPTGINIVHIEFDPPGRDVDGEYVLLRNTAKMPMLLAGWKLSDGGDKHTFTFPSFTLNPGGEVKIWTKSGKNNAGNLYWNSRTPIWNNTGDTATLRDGQGSVIARYTYEGKK</sequence>